<proteinExistence type="predicted"/>
<accession>A0AAV2DQC5</accession>
<evidence type="ECO:0000313" key="1">
    <source>
        <dbReference type="EMBL" id="CAL1375722.1"/>
    </source>
</evidence>
<protein>
    <submittedName>
        <fullName evidence="1">Uncharacterized protein</fullName>
    </submittedName>
</protein>
<evidence type="ECO:0000313" key="2">
    <source>
        <dbReference type="Proteomes" id="UP001497516"/>
    </source>
</evidence>
<gene>
    <name evidence="1" type="ORF">LTRI10_LOCUS17504</name>
</gene>
<reference evidence="1 2" key="1">
    <citation type="submission" date="2024-04" db="EMBL/GenBank/DDBJ databases">
        <authorList>
            <person name="Fracassetti M."/>
        </authorList>
    </citation>
    <scope>NUCLEOTIDE SEQUENCE [LARGE SCALE GENOMIC DNA]</scope>
</reference>
<dbReference type="Proteomes" id="UP001497516">
    <property type="component" value="Chromosome 3"/>
</dbReference>
<organism evidence="1 2">
    <name type="scientific">Linum trigynum</name>
    <dbReference type="NCBI Taxonomy" id="586398"/>
    <lineage>
        <taxon>Eukaryota</taxon>
        <taxon>Viridiplantae</taxon>
        <taxon>Streptophyta</taxon>
        <taxon>Embryophyta</taxon>
        <taxon>Tracheophyta</taxon>
        <taxon>Spermatophyta</taxon>
        <taxon>Magnoliopsida</taxon>
        <taxon>eudicotyledons</taxon>
        <taxon>Gunneridae</taxon>
        <taxon>Pentapetalae</taxon>
        <taxon>rosids</taxon>
        <taxon>fabids</taxon>
        <taxon>Malpighiales</taxon>
        <taxon>Linaceae</taxon>
        <taxon>Linum</taxon>
    </lineage>
</organism>
<dbReference type="EMBL" id="OZ034816">
    <property type="protein sequence ID" value="CAL1375722.1"/>
    <property type="molecule type" value="Genomic_DNA"/>
</dbReference>
<name>A0AAV2DQC5_9ROSI</name>
<sequence>MFSDTDMGMLDRVIKYAASHGIQQLSLDAALLPGDFDLISTCYQSLKVLELQQSQLDSTAFGLLSCLKMLDTLTISISFFDLSGVEGPHDPFAAFSKLENLNYLIAILVGTRRGSVC</sequence>
<keyword evidence="2" id="KW-1185">Reference proteome</keyword>
<dbReference type="AlphaFoldDB" id="A0AAV2DQC5"/>